<protein>
    <submittedName>
        <fullName evidence="4">Lipid droplet phospholipase 1</fullName>
    </submittedName>
</protein>
<dbReference type="PANTHER" id="PTHR12482">
    <property type="entry name" value="LIPASE ROG1-RELATED-RELATED"/>
    <property type="match status" value="1"/>
</dbReference>
<evidence type="ECO:0000313" key="4">
    <source>
        <dbReference type="EMBL" id="CAK7920483.1"/>
    </source>
</evidence>
<dbReference type="PANTHER" id="PTHR12482:SF65">
    <property type="entry name" value="ESTERASE, PUTATIVE (AFU_ORTHOLOGUE AFUA_3G12320)-RELATED"/>
    <property type="match status" value="1"/>
</dbReference>
<dbReference type="EMBL" id="OZ004260">
    <property type="protein sequence ID" value="CAK7920483.1"/>
    <property type="molecule type" value="Genomic_DNA"/>
</dbReference>
<evidence type="ECO:0000259" key="3">
    <source>
        <dbReference type="Pfam" id="PF05057"/>
    </source>
</evidence>
<name>A0ABP0ENT0_9ASCO</name>
<evidence type="ECO:0000256" key="1">
    <source>
        <dbReference type="ARBA" id="ARBA00007920"/>
    </source>
</evidence>
<keyword evidence="5" id="KW-1185">Reference proteome</keyword>
<evidence type="ECO:0000313" key="5">
    <source>
        <dbReference type="Proteomes" id="UP001497600"/>
    </source>
</evidence>
<accession>A0ABP0ENT0</accession>
<feature type="domain" description="DUF676" evidence="3">
    <location>
        <begin position="4"/>
        <end position="207"/>
    </location>
</feature>
<comment type="similarity">
    <text evidence="1">Belongs to the putative lipase ROG1 family.</text>
</comment>
<dbReference type="InterPro" id="IPR007751">
    <property type="entry name" value="DUF676_lipase-like"/>
</dbReference>
<dbReference type="SUPFAM" id="SSF53474">
    <property type="entry name" value="alpha/beta-Hydrolases"/>
    <property type="match status" value="1"/>
</dbReference>
<reference evidence="4 5" key="1">
    <citation type="submission" date="2024-01" db="EMBL/GenBank/DDBJ databases">
        <authorList>
            <consortium name="Genoscope - CEA"/>
            <person name="William W."/>
        </authorList>
    </citation>
    <scope>NUCLEOTIDE SEQUENCE [LARGE SCALE GENOMIC DNA]</scope>
    <source>
        <strain evidence="4 5">29B2s-10</strain>
    </source>
</reference>
<dbReference type="Gene3D" id="3.40.50.1820">
    <property type="entry name" value="alpha/beta hydrolase"/>
    <property type="match status" value="1"/>
</dbReference>
<dbReference type="Pfam" id="PF05057">
    <property type="entry name" value="DUF676"/>
    <property type="match status" value="1"/>
</dbReference>
<dbReference type="InterPro" id="IPR029058">
    <property type="entry name" value="AB_hydrolase_fold"/>
</dbReference>
<proteinExistence type="inferred from homology"/>
<organism evidence="4 5">
    <name type="scientific">[Candida] anglica</name>
    <dbReference type="NCBI Taxonomy" id="148631"/>
    <lineage>
        <taxon>Eukaryota</taxon>
        <taxon>Fungi</taxon>
        <taxon>Dikarya</taxon>
        <taxon>Ascomycota</taxon>
        <taxon>Saccharomycotina</taxon>
        <taxon>Pichiomycetes</taxon>
        <taxon>Debaryomycetaceae</taxon>
        <taxon>Kurtzmaniella</taxon>
    </lineage>
</organism>
<evidence type="ECO:0000256" key="2">
    <source>
        <dbReference type="ARBA" id="ARBA00022963"/>
    </source>
</evidence>
<sequence>MGSYHLIVLVHGLWGNYSNMQYLQSQIESQGEDVVVYKTGSHSGFLTYDGIDVNGKRVCDEIMSETQRLTDGDHKVTKISIVGYSLGGLIARYAIGVLHSLNYFESIEPIHFVTFCSPHVGVLTPNTGIAARLFNFVVPYFLAHSGSQMFLTDRRQFKVPSRENINIEKRQLPLLVWMAEPQSFFFKALAKFKHRSLYANIINDKRTCWFTSAISIMDPFQSMSNESCSIYDLDYVPGYEPTVIDIKKPITIIELNEDEETKFESSIQNESWISNFLRRKLNWVKVLGKLVIFTPIWAGYFVCRSILERIKLNRRVSTFFHDASNNLLHLYDYEEADEDDLSSEKSDTNNFAISDRLSLQTDGLIESVFDAINSEKYSNHHYLVSSHDKENHNDSDPGLAKFYSAISDSIQSSQDQINTKVIEQIIPNLEFELKLSLAQRIIIKNLNSLSWDKFPVLIRNTKATHAAVIVKIEDPDYEEGKTVVKHFVEQVLTKL</sequence>
<keyword evidence="2" id="KW-0442">Lipid degradation</keyword>
<gene>
    <name evidence="4" type="primary">LPL1</name>
    <name evidence="4" type="ORF">CAAN4_H02806</name>
</gene>
<dbReference type="InterPro" id="IPR044294">
    <property type="entry name" value="Lipase-like"/>
</dbReference>
<dbReference type="Proteomes" id="UP001497600">
    <property type="component" value="Chromosome H"/>
</dbReference>
<keyword evidence="2" id="KW-0443">Lipid metabolism</keyword>